<comment type="caution">
    <text evidence="2">The sequence shown here is derived from an EMBL/GenBank/DDBJ whole genome shotgun (WGS) entry which is preliminary data.</text>
</comment>
<dbReference type="AlphaFoldDB" id="A0A645E9H8"/>
<evidence type="ECO:0000313" key="2">
    <source>
        <dbReference type="EMBL" id="MPM97473.1"/>
    </source>
</evidence>
<sequence length="205" mass="21953">MSILFKNEFVANYHANVVGGLSSLEHRFCYPGATKGGRVNGIGIEFYSDGGEAWFGSFAEGDISPNAVSFAGTTPALSKALVIAKGEGYLVDVGNPEDWFELTVRPVMGVLCLPHFDSILAWDFVRMICVDSKGIRWRTPSISWDGIKDVVLDNNDIVAKVWDAPTSTFQTARIAIADGTVNGGSSPELVTLRPRGQSVGDPPAG</sequence>
<gene>
    <name evidence="2" type="ORF">SDC9_144646</name>
</gene>
<dbReference type="EMBL" id="VSSQ01043749">
    <property type="protein sequence ID" value="MPM97473.1"/>
    <property type="molecule type" value="Genomic_DNA"/>
</dbReference>
<proteinExistence type="predicted"/>
<evidence type="ECO:0000256" key="1">
    <source>
        <dbReference type="SAM" id="MobiDB-lite"/>
    </source>
</evidence>
<accession>A0A645E9H8</accession>
<reference evidence="2" key="1">
    <citation type="submission" date="2019-08" db="EMBL/GenBank/DDBJ databases">
        <authorList>
            <person name="Kucharzyk K."/>
            <person name="Murdoch R.W."/>
            <person name="Higgins S."/>
            <person name="Loffler F."/>
        </authorList>
    </citation>
    <scope>NUCLEOTIDE SEQUENCE</scope>
</reference>
<feature type="region of interest" description="Disordered" evidence="1">
    <location>
        <begin position="185"/>
        <end position="205"/>
    </location>
</feature>
<name>A0A645E9H8_9ZZZZ</name>
<organism evidence="2">
    <name type="scientific">bioreactor metagenome</name>
    <dbReference type="NCBI Taxonomy" id="1076179"/>
    <lineage>
        <taxon>unclassified sequences</taxon>
        <taxon>metagenomes</taxon>
        <taxon>ecological metagenomes</taxon>
    </lineage>
</organism>
<protein>
    <submittedName>
        <fullName evidence="2">Uncharacterized protein</fullName>
    </submittedName>
</protein>